<name>A0A1X2I334_9FUNG</name>
<gene>
    <name evidence="7" type="ORF">BCR42DRAFT_495429</name>
</gene>
<dbReference type="GO" id="GO:0000461">
    <property type="term" value="P:endonucleolytic cleavage to generate mature 3'-end of SSU-rRNA from (SSU-rRNA, 5.8S rRNA, LSU-rRNA)"/>
    <property type="evidence" value="ECO:0007669"/>
    <property type="project" value="EnsemblFungi"/>
</dbReference>
<evidence type="ECO:0000256" key="2">
    <source>
        <dbReference type="ARBA" id="ARBA00022517"/>
    </source>
</evidence>
<dbReference type="GO" id="GO:0003924">
    <property type="term" value="F:GTPase activity"/>
    <property type="evidence" value="ECO:0007669"/>
    <property type="project" value="TreeGrafter"/>
</dbReference>
<dbReference type="Pfam" id="PF08142">
    <property type="entry name" value="AARP2CN"/>
    <property type="match status" value="1"/>
</dbReference>
<dbReference type="GO" id="GO:0043021">
    <property type="term" value="F:ribonucleoprotein complex binding"/>
    <property type="evidence" value="ECO:0007669"/>
    <property type="project" value="EnsemblFungi"/>
</dbReference>
<keyword evidence="8" id="KW-1185">Reference proteome</keyword>
<dbReference type="SMART" id="SM00785">
    <property type="entry name" value="AARP2CN"/>
    <property type="match status" value="1"/>
</dbReference>
<proteinExistence type="inferred from homology"/>
<comment type="caution">
    <text evidence="7">The sequence shown here is derived from an EMBL/GenBank/DDBJ whole genome shotgun (WGS) entry which is preliminary data.</text>
</comment>
<evidence type="ECO:0000256" key="5">
    <source>
        <dbReference type="SAM" id="MobiDB-lite"/>
    </source>
</evidence>
<dbReference type="OrthoDB" id="119302at2759"/>
<dbReference type="Pfam" id="PF22298">
    <property type="entry name" value="Tsr1_G-like"/>
    <property type="match status" value="1"/>
</dbReference>
<evidence type="ECO:0000256" key="4">
    <source>
        <dbReference type="ARBA" id="ARBA00038288"/>
    </source>
</evidence>
<dbReference type="GO" id="GO:0030688">
    <property type="term" value="C:preribosome, small subunit precursor"/>
    <property type="evidence" value="ECO:0007669"/>
    <property type="project" value="EnsemblFungi"/>
</dbReference>
<feature type="compositionally biased region" description="Basic and acidic residues" evidence="5">
    <location>
        <begin position="356"/>
        <end position="368"/>
    </location>
</feature>
<evidence type="ECO:0000256" key="1">
    <source>
        <dbReference type="ARBA" id="ARBA00004604"/>
    </source>
</evidence>
<dbReference type="InterPro" id="IPR007034">
    <property type="entry name" value="BMS1_TSR1_C"/>
</dbReference>
<feature type="region of interest" description="Disordered" evidence="5">
    <location>
        <begin position="356"/>
        <end position="447"/>
    </location>
</feature>
<dbReference type="PROSITE" id="PS51714">
    <property type="entry name" value="G_BMS1"/>
    <property type="match status" value="1"/>
</dbReference>
<keyword evidence="3" id="KW-0539">Nucleus</keyword>
<sequence>MHRHRAGSMHQSNKPFKSRHATKGTLKEISKGKVNRSSVKQAGGQKAVSKQDRRHAAKILQQKKRDEITRVHRVFEGRQGAPKIVPVLPLCPDSDVDAAISALYASLGQQPPTEKGVPSVLHAERFKQKLQLVPLRRNFYDVLDAFKVADYAIILLSADVEVDSFGINCLLSILNQGLVNVLPVVQYMSNVPSKNQVSVKKSLVSFTQQFFPEQEHLYSLDSDSDSMNVLRYITSQRPKPLVWRDLRPYMLADDVEYQADNEETGLLKVTGYARGNPFNANRLVHLQNYGDFQVQQITSADIRHQRSEGEMQEDLSVLDTPSPEDQDDLVAENEPDFMENEQTWPTEEELAEADERVRRMQDKEDQATKKRVPKGTSSYQAAWIFDDDEDYSDLEDDDEDDDTEMKLDDDEDDDIVQPVGNGDFDEQEEYEEIDMNEKVENDDELDVEEEQRQYEEYLKQRTEEFEGHKEFPDEIDTPMHMAARERFARYRGLQSFRTSPWDPYENLPVDYSRIFQFENYLRTKSRVVGQAIVGKVKPGSRITLWIKNVPKGAYEMFDKVRPYVVFGLLQYEHKSSLLNLQITRDNAYEEPVRSKDPMILHMGFRRYNVKPIYSQNSNKGSNNVHKYERFLQMGRSSVATVYGPVVFGKVPCMLYKETDDVNEPILVSTGMFMNTDVKRIVAKRIILSGHPFRVHKRSAIIRYMFFNTDDIHWFKPVQLTTKYGRVGHIRESVGTHGYMKCTFDGPMTQQDTVMLSLYKRIFPKWNTDLYRGGLIKEAKAVDQVTKPTPMDME</sequence>
<dbReference type="InterPro" id="IPR039761">
    <property type="entry name" value="Bms1/Tsr1"/>
</dbReference>
<dbReference type="InterPro" id="IPR012948">
    <property type="entry name" value="AARP2CN"/>
</dbReference>
<reference evidence="7 8" key="1">
    <citation type="submission" date="2016-07" db="EMBL/GenBank/DDBJ databases">
        <title>Pervasive Adenine N6-methylation of Active Genes in Fungi.</title>
        <authorList>
            <consortium name="DOE Joint Genome Institute"/>
            <person name="Mondo S.J."/>
            <person name="Dannebaum R.O."/>
            <person name="Kuo R.C."/>
            <person name="Labutti K."/>
            <person name="Haridas S."/>
            <person name="Kuo A."/>
            <person name="Salamov A."/>
            <person name="Ahrendt S.R."/>
            <person name="Lipzen A."/>
            <person name="Sullivan W."/>
            <person name="Andreopoulos W.B."/>
            <person name="Clum A."/>
            <person name="Lindquist E."/>
            <person name="Daum C."/>
            <person name="Ramamoorthy G.K."/>
            <person name="Gryganskyi A."/>
            <person name="Culley D."/>
            <person name="Magnuson J.K."/>
            <person name="James T.Y."/>
            <person name="O'Malley M.A."/>
            <person name="Stajich J.E."/>
            <person name="Spatafora J.W."/>
            <person name="Visel A."/>
            <person name="Grigoriev I.V."/>
        </authorList>
    </citation>
    <scope>NUCLEOTIDE SEQUENCE [LARGE SCALE GENOMIC DNA]</scope>
    <source>
        <strain evidence="7 8">NRRL 1336</strain>
    </source>
</reference>
<dbReference type="PANTHER" id="PTHR12858">
    <property type="entry name" value="RIBOSOME BIOGENESIS PROTEIN"/>
    <property type="match status" value="1"/>
</dbReference>
<feature type="compositionally biased region" description="Acidic residues" evidence="5">
    <location>
        <begin position="385"/>
        <end position="415"/>
    </location>
</feature>
<dbReference type="GO" id="GO:0034511">
    <property type="term" value="F:U3 snoRNA binding"/>
    <property type="evidence" value="ECO:0007669"/>
    <property type="project" value="TreeGrafter"/>
</dbReference>
<dbReference type="Pfam" id="PF04950">
    <property type="entry name" value="RIBIOP_C"/>
    <property type="match status" value="1"/>
</dbReference>
<dbReference type="InterPro" id="IPR030387">
    <property type="entry name" value="G_Bms1/Tsr1_dom"/>
</dbReference>
<feature type="domain" description="Bms1-type G" evidence="6">
    <location>
        <begin position="81"/>
        <end position="239"/>
    </location>
</feature>
<feature type="region of interest" description="Disordered" evidence="5">
    <location>
        <begin position="308"/>
        <end position="329"/>
    </location>
</feature>
<organism evidence="7 8">
    <name type="scientific">Absidia repens</name>
    <dbReference type="NCBI Taxonomy" id="90262"/>
    <lineage>
        <taxon>Eukaryota</taxon>
        <taxon>Fungi</taxon>
        <taxon>Fungi incertae sedis</taxon>
        <taxon>Mucoromycota</taxon>
        <taxon>Mucoromycotina</taxon>
        <taxon>Mucoromycetes</taxon>
        <taxon>Mucorales</taxon>
        <taxon>Cunninghamellaceae</taxon>
        <taxon>Absidia</taxon>
    </lineage>
</organism>
<evidence type="ECO:0000313" key="8">
    <source>
        <dbReference type="Proteomes" id="UP000193560"/>
    </source>
</evidence>
<comment type="subcellular location">
    <subcellularLocation>
        <location evidence="1">Nucleus</location>
        <location evidence="1">Nucleolus</location>
    </subcellularLocation>
</comment>
<keyword evidence="2" id="KW-0690">Ribosome biogenesis</keyword>
<feature type="compositionally biased region" description="Acidic residues" evidence="5">
    <location>
        <begin position="423"/>
        <end position="447"/>
    </location>
</feature>
<dbReference type="GO" id="GO:0005737">
    <property type="term" value="C:cytoplasm"/>
    <property type="evidence" value="ECO:0007669"/>
    <property type="project" value="EnsemblFungi"/>
</dbReference>
<dbReference type="GO" id="GO:0005525">
    <property type="term" value="F:GTP binding"/>
    <property type="evidence" value="ECO:0007669"/>
    <property type="project" value="TreeGrafter"/>
</dbReference>
<comment type="similarity">
    <text evidence="4">Belongs to the TRAFAC class translation factor GTPase superfamily. Bms1-like GTPase family. TSR1 subfamily.</text>
</comment>
<dbReference type="SMART" id="SM01362">
    <property type="entry name" value="DUF663"/>
    <property type="match status" value="1"/>
</dbReference>
<evidence type="ECO:0000256" key="3">
    <source>
        <dbReference type="ARBA" id="ARBA00023242"/>
    </source>
</evidence>
<dbReference type="Proteomes" id="UP000193560">
    <property type="component" value="Unassembled WGS sequence"/>
</dbReference>
<accession>A0A1X2I334</accession>
<evidence type="ECO:0000313" key="7">
    <source>
        <dbReference type="EMBL" id="ORZ08316.1"/>
    </source>
</evidence>
<evidence type="ECO:0000259" key="6">
    <source>
        <dbReference type="PROSITE" id="PS51714"/>
    </source>
</evidence>
<dbReference type="PANTHER" id="PTHR12858:SF1">
    <property type="entry name" value="PRE-RRNA-PROCESSING PROTEIN TSR1 HOMOLOG"/>
    <property type="match status" value="1"/>
</dbReference>
<dbReference type="EMBL" id="MCGE01000031">
    <property type="protein sequence ID" value="ORZ08316.1"/>
    <property type="molecule type" value="Genomic_DNA"/>
</dbReference>
<feature type="region of interest" description="Disordered" evidence="5">
    <location>
        <begin position="1"/>
        <end position="56"/>
    </location>
</feature>
<dbReference type="STRING" id="90262.A0A1X2I334"/>
<dbReference type="AlphaFoldDB" id="A0A1X2I334"/>
<dbReference type="GO" id="GO:0005730">
    <property type="term" value="C:nucleolus"/>
    <property type="evidence" value="ECO:0007669"/>
    <property type="project" value="UniProtKB-SubCell"/>
</dbReference>
<protein>
    <recommendedName>
        <fullName evidence="6">Bms1-type G domain-containing protein</fullName>
    </recommendedName>
</protein>